<keyword evidence="10" id="KW-0539">Nucleus</keyword>
<dbReference type="FunFam" id="3.40.50.10190:FF:000025">
    <property type="entry name" value="Breast cancer type 1 susceptibility protein homolog"/>
    <property type="match status" value="1"/>
</dbReference>
<dbReference type="PROSITE" id="PS50172">
    <property type="entry name" value="BRCT"/>
    <property type="match status" value="2"/>
</dbReference>
<keyword evidence="8" id="KW-0862">Zinc</keyword>
<evidence type="ECO:0000256" key="13">
    <source>
        <dbReference type="PROSITE-ProRule" id="PRU00175"/>
    </source>
</evidence>
<dbReference type="InterPro" id="IPR001841">
    <property type="entry name" value="Znf_RING"/>
</dbReference>
<feature type="compositionally biased region" description="Polar residues" evidence="14">
    <location>
        <begin position="773"/>
        <end position="785"/>
    </location>
</feature>
<evidence type="ECO:0000256" key="11">
    <source>
        <dbReference type="ARBA" id="ARBA00023306"/>
    </source>
</evidence>
<dbReference type="Pfam" id="PF00097">
    <property type="entry name" value="zf-C3HC4"/>
    <property type="match status" value="1"/>
</dbReference>
<evidence type="ECO:0000259" key="16">
    <source>
        <dbReference type="PROSITE" id="PS50172"/>
    </source>
</evidence>
<feature type="compositionally biased region" description="Polar residues" evidence="14">
    <location>
        <begin position="1197"/>
        <end position="1206"/>
    </location>
</feature>
<organism evidence="17 18">
    <name type="scientific">Umbra pygmaea</name>
    <name type="common">Eastern mudminnow</name>
    <dbReference type="NCBI Taxonomy" id="75934"/>
    <lineage>
        <taxon>Eukaryota</taxon>
        <taxon>Metazoa</taxon>
        <taxon>Chordata</taxon>
        <taxon>Craniata</taxon>
        <taxon>Vertebrata</taxon>
        <taxon>Euteleostomi</taxon>
        <taxon>Actinopterygii</taxon>
        <taxon>Neopterygii</taxon>
        <taxon>Teleostei</taxon>
        <taxon>Protacanthopterygii</taxon>
        <taxon>Esociformes</taxon>
        <taxon>Umbridae</taxon>
        <taxon>Umbra</taxon>
    </lineage>
</organism>
<keyword evidence="5" id="KW-0677">Repeat</keyword>
<feature type="compositionally biased region" description="Acidic residues" evidence="14">
    <location>
        <begin position="740"/>
        <end position="751"/>
    </location>
</feature>
<dbReference type="InterPro" id="IPR001357">
    <property type="entry name" value="BRCT_dom"/>
</dbReference>
<dbReference type="InterPro" id="IPR031099">
    <property type="entry name" value="BRCA1-associated"/>
</dbReference>
<keyword evidence="9" id="KW-0234">DNA repair</keyword>
<name>A0ABD0WZL8_UMBPY</name>
<dbReference type="FunFam" id="3.40.50.10190:FF:000006">
    <property type="entry name" value="Breast cancer type 1 susceptibility protein homolog"/>
    <property type="match status" value="1"/>
</dbReference>
<feature type="region of interest" description="Disordered" evidence="14">
    <location>
        <begin position="465"/>
        <end position="486"/>
    </location>
</feature>
<dbReference type="SUPFAM" id="SSF52113">
    <property type="entry name" value="BRCT domain"/>
    <property type="match status" value="2"/>
</dbReference>
<feature type="compositionally biased region" description="Low complexity" evidence="14">
    <location>
        <begin position="308"/>
        <end position="319"/>
    </location>
</feature>
<dbReference type="GO" id="GO:0005634">
    <property type="term" value="C:nucleus"/>
    <property type="evidence" value="ECO:0007669"/>
    <property type="project" value="UniProtKB-SubCell"/>
</dbReference>
<feature type="compositionally biased region" description="Polar residues" evidence="14">
    <location>
        <begin position="1022"/>
        <end position="1033"/>
    </location>
</feature>
<evidence type="ECO:0000256" key="1">
    <source>
        <dbReference type="ARBA" id="ARBA00004123"/>
    </source>
</evidence>
<proteinExistence type="predicted"/>
<dbReference type="SMART" id="SM00292">
    <property type="entry name" value="BRCT"/>
    <property type="match status" value="2"/>
</dbReference>
<dbReference type="Gene3D" id="3.40.50.10190">
    <property type="entry name" value="BRCT domain"/>
    <property type="match status" value="2"/>
</dbReference>
<dbReference type="SUPFAM" id="SSF57850">
    <property type="entry name" value="RING/U-box"/>
    <property type="match status" value="1"/>
</dbReference>
<evidence type="ECO:0000256" key="6">
    <source>
        <dbReference type="ARBA" id="ARBA00022763"/>
    </source>
</evidence>
<feature type="compositionally biased region" description="Polar residues" evidence="14">
    <location>
        <begin position="723"/>
        <end position="738"/>
    </location>
</feature>
<feature type="compositionally biased region" description="Basic and acidic residues" evidence="14">
    <location>
        <begin position="1255"/>
        <end position="1266"/>
    </location>
</feature>
<feature type="domain" description="BRCT" evidence="16">
    <location>
        <begin position="1436"/>
        <end position="1532"/>
    </location>
</feature>
<reference evidence="17 18" key="1">
    <citation type="submission" date="2024-06" db="EMBL/GenBank/DDBJ databases">
        <authorList>
            <person name="Pan Q."/>
            <person name="Wen M."/>
            <person name="Jouanno E."/>
            <person name="Zahm M."/>
            <person name="Klopp C."/>
            <person name="Cabau C."/>
            <person name="Louis A."/>
            <person name="Berthelot C."/>
            <person name="Parey E."/>
            <person name="Roest Crollius H."/>
            <person name="Montfort J."/>
            <person name="Robinson-Rechavi M."/>
            <person name="Bouchez O."/>
            <person name="Lampietro C."/>
            <person name="Lopez Roques C."/>
            <person name="Donnadieu C."/>
            <person name="Postlethwait J."/>
            <person name="Bobe J."/>
            <person name="Verreycken H."/>
            <person name="Guiguen Y."/>
        </authorList>
    </citation>
    <scope>NUCLEOTIDE SEQUENCE [LARGE SCALE GENOMIC DNA]</scope>
    <source>
        <strain evidence="17">Up_M1</strain>
        <tissue evidence="17">Testis</tissue>
    </source>
</reference>
<dbReference type="InterPro" id="IPR036420">
    <property type="entry name" value="BRCT_dom_sf"/>
</dbReference>
<dbReference type="InterPro" id="IPR013083">
    <property type="entry name" value="Znf_RING/FYVE/PHD"/>
</dbReference>
<dbReference type="GO" id="GO:0008270">
    <property type="term" value="F:zinc ion binding"/>
    <property type="evidence" value="ECO:0007669"/>
    <property type="project" value="UniProtKB-KW"/>
</dbReference>
<evidence type="ECO:0000256" key="7">
    <source>
        <dbReference type="ARBA" id="ARBA00022771"/>
    </source>
</evidence>
<feature type="domain" description="BRCT" evidence="16">
    <location>
        <begin position="1329"/>
        <end position="1415"/>
    </location>
</feature>
<dbReference type="Gene3D" id="3.30.40.10">
    <property type="entry name" value="Zinc/RING finger domain, C3HC4 (zinc finger)"/>
    <property type="match status" value="1"/>
</dbReference>
<evidence type="ECO:0000259" key="15">
    <source>
        <dbReference type="PROSITE" id="PS50089"/>
    </source>
</evidence>
<dbReference type="Proteomes" id="UP001557470">
    <property type="component" value="Unassembled WGS sequence"/>
</dbReference>
<evidence type="ECO:0000256" key="4">
    <source>
        <dbReference type="ARBA" id="ARBA00022723"/>
    </source>
</evidence>
<keyword evidence="7 13" id="KW-0863">Zinc-finger</keyword>
<dbReference type="Pfam" id="PF00533">
    <property type="entry name" value="BRCT"/>
    <property type="match status" value="1"/>
</dbReference>
<comment type="subcellular location">
    <subcellularLocation>
        <location evidence="2">Chromosome</location>
    </subcellularLocation>
    <subcellularLocation>
        <location evidence="1">Nucleus</location>
    </subcellularLocation>
</comment>
<feature type="compositionally biased region" description="Low complexity" evidence="14">
    <location>
        <begin position="1239"/>
        <end position="1251"/>
    </location>
</feature>
<feature type="compositionally biased region" description="Basic and acidic residues" evidence="14">
    <location>
        <begin position="188"/>
        <end position="209"/>
    </location>
</feature>
<dbReference type="EMBL" id="JAGEUA010000004">
    <property type="protein sequence ID" value="KAL0984399.1"/>
    <property type="molecule type" value="Genomic_DNA"/>
</dbReference>
<evidence type="ECO:0000256" key="12">
    <source>
        <dbReference type="ARBA" id="ARBA00031556"/>
    </source>
</evidence>
<keyword evidence="18" id="KW-1185">Reference proteome</keyword>
<evidence type="ECO:0000313" key="18">
    <source>
        <dbReference type="Proteomes" id="UP001557470"/>
    </source>
</evidence>
<feature type="region of interest" description="Disordered" evidence="14">
    <location>
        <begin position="505"/>
        <end position="525"/>
    </location>
</feature>
<feature type="compositionally biased region" description="Basic and acidic residues" evidence="14">
    <location>
        <begin position="786"/>
        <end position="802"/>
    </location>
</feature>
<dbReference type="PROSITE" id="PS00518">
    <property type="entry name" value="ZF_RING_1"/>
    <property type="match status" value="1"/>
</dbReference>
<sequence>MNTMKLPKAEDVKRGISVIWETLQCPICLDLMSTPVSTKCDHQFCKFCIMKLLDSSRRKEANCPVCNSKVTKRSLQESPGFQRLVEGLQNLVQAYEHDTGTNYFTGMYQMSQMSVIENMQKKTTLDVSSEDVWVTEHSDDENKGPDELPMSCSSTIAAKDGFAKLMGFQDSCSVLLDEGDDSDLPPASEKETSHSKDITSTIERQKPALEPEIPEVVQRASSKPKKLGKNVTVHPTGPSSHPEEPESHPVRRSLRNNKRQSMSPTKITDHKQKKSLDKVSEWLMNISPTEENSEIVKNTEVSHDFNDSASQSGSSSHFSPLKDNLMTKKQSPNQEEHGRCLEDQVFGAVYKRDRRGNRSFSPQNRVIAAPPCSTKEFQVLKKVPQKRRSIKLTPSDFVKKPRSDEIDDSVLNAQPEMTEPHENSPNEESKNAEHTVNDMTEDLNSYISDQGEKLDDLSDDDVKISPVFSVPPRKTKRKRSTKMEGKWQDVNGDLPVQEIEKLMTNKQKNASNKKRGNAKREKSKAAKITKPLVLVGVRDSGSDSVLIPKSGPTGQIEVHIECYPSSEDQGTPITRRTRSSQQFQLFKEEVQGGNTETGSARSIKLSIPDSDSNKIQQLEEVEEEPDKIQNSQNLGKSVRKNGCVLIEDIGGIDNMDSSEKTSCETIENQECNSAVVPASPCHIDISGSATMVPGSRSPPVVGVLCSVAERMNQNDTVMKPSNDLRSNVPQETSASQDECINMEDDDRNDSELDTEQLLKSFKTTKRKSFHLGSPSNKRNSFSSNKENTDLPKTTDDIDMETGKQQECSSTLKCSMFQQEFEKRVENENSCYSDMIPPSSSPNNLLRNSAQKNPRRIMKSIVTRPLQEVVKPSNLNAGGKSQEQIQTQISSNSGGSVLSPNTVAKMPMETPNQAVDSGLLFLAFSASEEDLPDLTPEASKQLSVLKTRQSYSLEDNTWKSPTELDISQSEGLNITVEPDKILPIPTIENVANTDSSLTPDNILLPVTLSVVIQQEEGVKGSGEKSSNSSMPNSLKQRKRKKAQRLDSSSLSECSGEEEELLPLTHIFRPSACLTEEESVSLLEDNAREPGSIKDAKDGHQEGSPSCPSPDWIHSSQASVDLFDTPVEDTAGVSGLTQESSQFSSEFIATQQKVAMQEELRRLERMMALVSEALQEKEKTTGAKVNSGPPSGPTLRQPGKSTGISLQMTGDPVTGKRSATREDVPDVGENAPPGSQDCNDLGPTPTTPLCTTLQEHGGTRAERFDRRSGRSLRSSKLKDSPNQVSLRVTRGSGANNPSSAGLEVKDTCRVIQPANTHLVTQALLCEPVEKLVLVGSGLKAPEQSMLKKFAKQMGGSVSSQVTSETTHIVMSTDGDLVCERTLKYFLGIAGRKWVVSFLWILESFKQGKVLSETQFEVRGDVVNGSDHRGPMRARTTGDNNLLMKDYEICFQGPFTDMTIDQMDWMVELCGATVVKKPNLFTGKQTHQLVLVQPSSHQLPVNYQAFQEKATVISRGWLLDTVATYTLQSIDDYRTLAWKQFCEKEKNVPTDERGRGLSSSMCAG</sequence>
<dbReference type="PANTHER" id="PTHR13763">
    <property type="entry name" value="BREAST CANCER TYPE 1 SUSCEPTIBILITY PROTEIN BRCA1"/>
    <property type="match status" value="1"/>
</dbReference>
<dbReference type="PANTHER" id="PTHR13763:SF0">
    <property type="entry name" value="BREAST CANCER TYPE 1 SUSCEPTIBILITY PROTEIN"/>
    <property type="match status" value="1"/>
</dbReference>
<dbReference type="GO" id="GO:0005694">
    <property type="term" value="C:chromosome"/>
    <property type="evidence" value="ECO:0007669"/>
    <property type="project" value="UniProtKB-SubCell"/>
</dbReference>
<evidence type="ECO:0000313" key="17">
    <source>
        <dbReference type="EMBL" id="KAL0984399.1"/>
    </source>
</evidence>
<dbReference type="InterPro" id="IPR017907">
    <property type="entry name" value="Znf_RING_CS"/>
</dbReference>
<dbReference type="CDD" id="cd17721">
    <property type="entry name" value="BRCT_BRCA1_rpt2"/>
    <property type="match status" value="1"/>
</dbReference>
<feature type="domain" description="RING-type" evidence="15">
    <location>
        <begin position="25"/>
        <end position="67"/>
    </location>
</feature>
<protein>
    <recommendedName>
        <fullName evidence="12">RING-type E3 ubiquitin transferase BRCA1</fullName>
    </recommendedName>
</protein>
<feature type="region of interest" description="Disordered" evidence="14">
    <location>
        <begin position="715"/>
        <end position="751"/>
    </location>
</feature>
<feature type="region of interest" description="Disordered" evidence="14">
    <location>
        <begin position="765"/>
        <end position="802"/>
    </location>
</feature>
<feature type="compositionally biased region" description="Basic and acidic residues" evidence="14">
    <location>
        <begin position="267"/>
        <end position="276"/>
    </location>
</feature>
<evidence type="ECO:0000256" key="2">
    <source>
        <dbReference type="ARBA" id="ARBA00004286"/>
    </source>
</evidence>
<feature type="region of interest" description="Disordered" evidence="14">
    <location>
        <begin position="177"/>
        <end position="276"/>
    </location>
</feature>
<feature type="region of interest" description="Disordered" evidence="14">
    <location>
        <begin position="1088"/>
        <end position="1112"/>
    </location>
</feature>
<gene>
    <name evidence="17" type="ORF">UPYG_G00140930</name>
</gene>
<keyword evidence="6" id="KW-0227">DNA damage</keyword>
<feature type="region of interest" description="Disordered" evidence="14">
    <location>
        <begin position="1015"/>
        <end position="1054"/>
    </location>
</feature>
<evidence type="ECO:0000256" key="8">
    <source>
        <dbReference type="ARBA" id="ARBA00022833"/>
    </source>
</evidence>
<dbReference type="SMART" id="SM00184">
    <property type="entry name" value="RING"/>
    <property type="match status" value="1"/>
</dbReference>
<dbReference type="GO" id="GO:0006281">
    <property type="term" value="P:DNA repair"/>
    <property type="evidence" value="ECO:0007669"/>
    <property type="project" value="UniProtKB-KW"/>
</dbReference>
<evidence type="ECO:0000256" key="5">
    <source>
        <dbReference type="ARBA" id="ARBA00022737"/>
    </source>
</evidence>
<accession>A0ABD0WZL8</accession>
<comment type="caution">
    <text evidence="17">The sequence shown here is derived from an EMBL/GenBank/DDBJ whole genome shotgun (WGS) entry which is preliminary data.</text>
</comment>
<keyword evidence="11" id="KW-0131">Cell cycle</keyword>
<feature type="compositionally biased region" description="Polar residues" evidence="14">
    <location>
        <begin position="1279"/>
        <end position="1297"/>
    </location>
</feature>
<evidence type="ECO:0000256" key="9">
    <source>
        <dbReference type="ARBA" id="ARBA00023204"/>
    </source>
</evidence>
<evidence type="ECO:0000256" key="3">
    <source>
        <dbReference type="ARBA" id="ARBA00022454"/>
    </source>
</evidence>
<dbReference type="CDD" id="cd16498">
    <property type="entry name" value="RING-HC_BRCA1"/>
    <property type="match status" value="1"/>
</dbReference>
<keyword evidence="3" id="KW-0158">Chromosome</keyword>
<dbReference type="PIRSF" id="PIRSF001734">
    <property type="entry name" value="BRCA1"/>
    <property type="match status" value="1"/>
</dbReference>
<feature type="region of interest" description="Disordered" evidence="14">
    <location>
        <begin position="1175"/>
        <end position="1299"/>
    </location>
</feature>
<dbReference type="PROSITE" id="PS50089">
    <property type="entry name" value="ZF_RING_2"/>
    <property type="match status" value="1"/>
</dbReference>
<feature type="region of interest" description="Disordered" evidence="14">
    <location>
        <begin position="304"/>
        <end position="338"/>
    </location>
</feature>
<evidence type="ECO:0000256" key="10">
    <source>
        <dbReference type="ARBA" id="ARBA00023242"/>
    </source>
</evidence>
<evidence type="ECO:0000256" key="14">
    <source>
        <dbReference type="SAM" id="MobiDB-lite"/>
    </source>
</evidence>
<dbReference type="InterPro" id="IPR018957">
    <property type="entry name" value="Znf_C3HC4_RING-type"/>
</dbReference>
<keyword evidence="4" id="KW-0479">Metal-binding</keyword>
<feature type="compositionally biased region" description="Basic and acidic residues" evidence="14">
    <location>
        <begin position="1088"/>
        <end position="1099"/>
    </location>
</feature>